<dbReference type="AlphaFoldDB" id="A0A235CKK7"/>
<dbReference type="RefSeq" id="WP_094278353.1">
    <property type="nucleotide sequence ID" value="NZ_NQJF01000007.1"/>
</dbReference>
<gene>
    <name evidence="4" type="ORF">B6S09_10010</name>
    <name evidence="5" type="ORF">LY04_01952</name>
</gene>
<dbReference type="Pfam" id="PF09375">
    <property type="entry name" value="Peptidase_M75"/>
    <property type="match status" value="1"/>
</dbReference>
<keyword evidence="7" id="KW-1185">Reference proteome</keyword>
<dbReference type="OrthoDB" id="5729110at2"/>
<proteinExistence type="predicted"/>
<name>A0A235CKK7_9GAMM</name>
<feature type="domain" description="Imelysin-like" evidence="3">
    <location>
        <begin position="40"/>
        <end position="282"/>
    </location>
</feature>
<reference evidence="5 7" key="2">
    <citation type="submission" date="2019-03" db="EMBL/GenBank/DDBJ databases">
        <title>Genomic Encyclopedia of Archaeal and Bacterial Type Strains, Phase II (KMG-II): from individual species to whole genera.</title>
        <authorList>
            <person name="Goeker M."/>
        </authorList>
    </citation>
    <scope>NUCLEOTIDE SEQUENCE [LARGE SCALE GENOMIC DNA]</scope>
    <source>
        <strain evidence="5 7">DSM 15594</strain>
    </source>
</reference>
<accession>A0A235CKK7</accession>
<dbReference type="Gene3D" id="1.20.1420.20">
    <property type="entry name" value="M75 peptidase, HXXE motif"/>
    <property type="match status" value="1"/>
</dbReference>
<evidence type="ECO:0000313" key="6">
    <source>
        <dbReference type="Proteomes" id="UP000243640"/>
    </source>
</evidence>
<evidence type="ECO:0000256" key="2">
    <source>
        <dbReference type="ARBA" id="ARBA00022729"/>
    </source>
</evidence>
<dbReference type="GO" id="GO:0030313">
    <property type="term" value="C:cell envelope"/>
    <property type="evidence" value="ECO:0007669"/>
    <property type="project" value="UniProtKB-SubCell"/>
</dbReference>
<keyword evidence="2" id="KW-0732">Signal</keyword>
<evidence type="ECO:0000313" key="7">
    <source>
        <dbReference type="Proteomes" id="UP000295058"/>
    </source>
</evidence>
<comment type="subcellular location">
    <subcellularLocation>
        <location evidence="1">Cell envelope</location>
    </subcellularLocation>
</comment>
<sequence length="332" mass="36760">MTFRLFSLAALGLLTACQHQPPVDPALTQLTGAHLALMRQQAAELAEALARLDDTSHAYCAGEQPLATVQQQWRTAFTAWTAHQGQSGGPLDAAGLTYAFQLWPDKKDTTGRQLTRQLNQPGPLKGASITLGAVEYLLYENLSQVQRCSLLPAVNKQLVQNSNKLHQVWDTPSHYEQQLEQMTAQGGAKTVLVQILGQLAHRFDRIEKKLDLPLNTAAHPRPLFAEAWRSEQSLHFLRTSLTSLEQEYRTGGIRTYLEQNNESVLMTELDDAFADTLDHLPAGDSLAHWLRGDNYAALLRFKVSFDHLGSTLKLRLPEALGISLGFNATDGD</sequence>
<evidence type="ECO:0000259" key="3">
    <source>
        <dbReference type="Pfam" id="PF09375"/>
    </source>
</evidence>
<dbReference type="EMBL" id="SODO01000006">
    <property type="protein sequence ID" value="TDW59125.1"/>
    <property type="molecule type" value="Genomic_DNA"/>
</dbReference>
<dbReference type="InterPro" id="IPR018976">
    <property type="entry name" value="Imelysin-like"/>
</dbReference>
<dbReference type="InterPro" id="IPR034984">
    <property type="entry name" value="Imelysin-like_IPPA"/>
</dbReference>
<dbReference type="PROSITE" id="PS51257">
    <property type="entry name" value="PROKAR_LIPOPROTEIN"/>
    <property type="match status" value="1"/>
</dbReference>
<organism evidence="4 6">
    <name type="scientific">Oceanimonas baumannii</name>
    <dbReference type="NCBI Taxonomy" id="129578"/>
    <lineage>
        <taxon>Bacteria</taxon>
        <taxon>Pseudomonadati</taxon>
        <taxon>Pseudomonadota</taxon>
        <taxon>Gammaproteobacteria</taxon>
        <taxon>Aeromonadales</taxon>
        <taxon>Aeromonadaceae</taxon>
        <taxon>Oceanimonas</taxon>
    </lineage>
</organism>
<dbReference type="Proteomes" id="UP000295058">
    <property type="component" value="Unassembled WGS sequence"/>
</dbReference>
<reference evidence="4 6" key="1">
    <citation type="submission" date="2017-08" db="EMBL/GenBank/DDBJ databases">
        <title>Draft Genome Sequence of the Marine Bacterium Oceanimonas baumannii ATCC 700832.</title>
        <authorList>
            <person name="Mcclelland W.D."/>
            <person name="Brennan M.A."/>
            <person name="Trachtenberg A.M."/>
            <person name="Maclea K.S."/>
        </authorList>
    </citation>
    <scope>NUCLEOTIDE SEQUENCE [LARGE SCALE GENOMIC DNA]</scope>
    <source>
        <strain evidence="4 6">ATCC 700832</strain>
    </source>
</reference>
<dbReference type="InterPro" id="IPR038352">
    <property type="entry name" value="Imelysin_sf"/>
</dbReference>
<dbReference type="CDD" id="cd14659">
    <property type="entry name" value="Imelysin-like_IPPA"/>
    <property type="match status" value="1"/>
</dbReference>
<dbReference type="EMBL" id="NQJF01000007">
    <property type="protein sequence ID" value="OYD24385.1"/>
    <property type="molecule type" value="Genomic_DNA"/>
</dbReference>
<evidence type="ECO:0000256" key="1">
    <source>
        <dbReference type="ARBA" id="ARBA00004196"/>
    </source>
</evidence>
<evidence type="ECO:0000313" key="5">
    <source>
        <dbReference type="EMBL" id="TDW59125.1"/>
    </source>
</evidence>
<evidence type="ECO:0000313" key="4">
    <source>
        <dbReference type="EMBL" id="OYD24385.1"/>
    </source>
</evidence>
<dbReference type="Proteomes" id="UP000243640">
    <property type="component" value="Unassembled WGS sequence"/>
</dbReference>
<comment type="caution">
    <text evidence="4">The sequence shown here is derived from an EMBL/GenBank/DDBJ whole genome shotgun (WGS) entry which is preliminary data.</text>
</comment>
<protein>
    <recommendedName>
        <fullName evidence="3">Imelysin-like domain-containing protein</fullName>
    </recommendedName>
</protein>